<dbReference type="PANTHER" id="PTHR46866">
    <property type="entry name" value="GH12955P"/>
    <property type="match status" value="1"/>
</dbReference>
<evidence type="ECO:0000256" key="3">
    <source>
        <dbReference type="PROSITE-ProRule" id="PRU00221"/>
    </source>
</evidence>
<dbReference type="CDD" id="cd06071">
    <property type="entry name" value="Beach"/>
    <property type="match status" value="1"/>
</dbReference>
<protein>
    <submittedName>
        <fullName evidence="6">Putative inactive serine/threonine-protein kinase lvsG</fullName>
    </submittedName>
</protein>
<dbReference type="GO" id="GO:0004672">
    <property type="term" value="F:protein kinase activity"/>
    <property type="evidence" value="ECO:0007669"/>
    <property type="project" value="InterPro"/>
</dbReference>
<dbReference type="InterPro" id="IPR015943">
    <property type="entry name" value="WD40/YVTN_repeat-like_dom_sf"/>
</dbReference>
<dbReference type="SUPFAM" id="SSF56112">
    <property type="entry name" value="Protein kinase-like (PK-like)"/>
    <property type="match status" value="2"/>
</dbReference>
<dbReference type="PROSITE" id="PS50294">
    <property type="entry name" value="WD_REPEATS_REGION"/>
    <property type="match status" value="1"/>
</dbReference>
<dbReference type="Gene3D" id="1.10.510.10">
    <property type="entry name" value="Transferase(Phosphotransferase) domain 1"/>
    <property type="match status" value="2"/>
</dbReference>
<dbReference type="PANTHER" id="PTHR46866:SF1">
    <property type="entry name" value="GH12955P"/>
    <property type="match status" value="1"/>
</dbReference>
<evidence type="ECO:0000256" key="1">
    <source>
        <dbReference type="ARBA" id="ARBA00022574"/>
    </source>
</evidence>
<evidence type="ECO:0000259" key="5">
    <source>
        <dbReference type="PROSITE" id="PS50197"/>
    </source>
</evidence>
<sequence length="1688" mass="187104">SRSLSDMEEKAEEEEEKRGAASCKMTCFECLERQIHSDFSPDLVFRYGVSHSALPFGSAAVVEVNLNNGAQTSTSEEVAAQFLLARFADEEDVFLDSDCVLGSSAVDDQSGEERSSLGNDHHQNEIDVGLLNKNSIHSAFVNTGSHHSFDYPSRPSSSINWLITALSPGAYVGIGSYPTVEELVRKLLSGSAEDHVMSCLYLLLEGNAPGPYGADFLNSIGVPYFVEKNIPGCVRHPNIAPVLGMLKTPGHINLLQPKAPYTLETVLHYSPNVLKSDWHIRFLLYQLLSALTYVHGLGYAHGNICPSSIMLTDACWSWLSICDGQPGTSSMMDASTTSTNVCCCVEKCPCQTIYADLRLSTSIDWTSDFKRWWVGELSNYEYLLILNKIAGRRWGDHTFHTVMPWVIDFSVKPDESSDAGWRDLHKSKWRLAKGDEQLDFTYLTSEVPHHVSDECLSELAVCSYKARRLPLSVLRSAVRSVYEPNEYPSNMQRLYQWTPDECIPEFYSDHRIFSSIHPGMIDLIVPSWAKSPGEFISLHRAALESDRVSRQIHHWIDITFGYKLSGEASVIAKNVMLPTSDDTMPKSMGRRQLFTRPHPMRKCFVSKSRYNPKENHITCHMPGNGNRIDSEGNLDPTESLEPECLLSKTCHLKELEEVAFFCEHARFLSPIYSFKDDTMKDMFLNRPSDKGSIVGMLKRADTSGEPSASSDVDLACLLETFVIDDNDSTGFQELLRWRQRSSESAIFSEHVAGDMFSVGCILAELYLKRPLFDSVSLTAYSKNDVLPGLIQELPPHVRMLVESCILKDWRRRPSAKSFLESQYFPLTVRSVYLFTAPLQILSTAGARLQLAAKLSREGALKAMGPFAAEICAPYCLTLITTPLSDTESESALCLMKEFVKCLTFQAIKLLILPTIQKILQVADCSHLKISLLQDSFVREVWKHLGKQIYLEKMHPLIISNLCNSPNKTAASAASVLLIGSSEELGLPVTIHQTILPLIHSFGKGLSVDGIDALVRIGGLLGENFVIRHLLPLLRNVVSSCIDISHVNKPEPLLSWNSLALIDCFATLDGLVKLLPKEVVLKELVLDRVCLHVQVLMQTHLDLSVIQVVATALITVCQRIGSEFTAAHVLPQLKELFDELAFSQEASVSYSSGRNLKVSISKLDNEVHLKSRSDLVLLLYPSFASLIGVEKLRQCCATWFLLEQFLQRCHNWKSEFAEASRSDDVENTNIQRATFSNVSSVDYNPAKLLLNGVGWSVPQSQGARSGKSSMYYNQKDDQRNTVTKNVSNSNLDGHDPWFWFPSAAVSWDVTDFLGRVGGLKDELPWKVKASVLCSARAHPGTLRSLAVCHDECTIFTGGVGPGFKGTIQKWELPSMNCISGYYGHDEVVNDIRVLPVNGRIASCDGTIHIWNSLTGKLISSFAESSTIFPHHPSSLPASKVNGDPAHMLTSNSSSGIYSNAFSGSMYTSMHYLDFDDKLVAGMGNGSIRFIDVAQDRKLHLWKSDAVENSLSSLVSAICSCGSDKLKTERTAHSPSWLAAGLSSGHCRLLDARSGEIVALWRAHDGYITKLAASGDHLLVSSSLDKTLRIWDLRRNLSSQSNIFTGHSDGISSFAIWGHDIISISRNKIGLSSLSRSAYEQGGQKHILPQKLYSADKGMRNLSVLSTISILPFSRLFVVGTEDGYLKICC</sequence>
<keyword evidence="6" id="KW-0808">Transferase</keyword>
<dbReference type="Pfam" id="PF02138">
    <property type="entry name" value="Beach"/>
    <property type="match status" value="1"/>
</dbReference>
<dbReference type="InterPro" id="IPR019775">
    <property type="entry name" value="WD40_repeat_CS"/>
</dbReference>
<evidence type="ECO:0000313" key="6">
    <source>
        <dbReference type="EMBL" id="JAT48219.1"/>
    </source>
</evidence>
<dbReference type="SMART" id="SM00220">
    <property type="entry name" value="S_TKc"/>
    <property type="match status" value="1"/>
</dbReference>
<feature type="domain" description="BEACH" evidence="5">
    <location>
        <begin position="357"/>
        <end position="627"/>
    </location>
</feature>
<feature type="repeat" description="WD" evidence="3">
    <location>
        <begin position="1559"/>
        <end position="1599"/>
    </location>
</feature>
<dbReference type="PROSITE" id="PS50011">
    <property type="entry name" value="PROTEIN_KINASE_DOM"/>
    <property type="match status" value="1"/>
</dbReference>
<evidence type="ECO:0000256" key="2">
    <source>
        <dbReference type="ARBA" id="ARBA00022737"/>
    </source>
</evidence>
<accession>A0A1D1Y0S2</accession>
<dbReference type="Gene3D" id="2.130.10.10">
    <property type="entry name" value="YVTN repeat-like/Quinoprotein amine dehydrogenase"/>
    <property type="match status" value="2"/>
</dbReference>
<dbReference type="SMART" id="SM01026">
    <property type="entry name" value="Beach"/>
    <property type="match status" value="1"/>
</dbReference>
<dbReference type="InterPro" id="IPR036372">
    <property type="entry name" value="BEACH_dom_sf"/>
</dbReference>
<dbReference type="EMBL" id="GDJX01019717">
    <property type="protein sequence ID" value="JAT48219.1"/>
    <property type="molecule type" value="Transcribed_RNA"/>
</dbReference>
<dbReference type="PROSITE" id="PS50082">
    <property type="entry name" value="WD_REPEATS_2"/>
    <property type="match status" value="1"/>
</dbReference>
<dbReference type="SUPFAM" id="SSF81837">
    <property type="entry name" value="BEACH domain"/>
    <property type="match status" value="1"/>
</dbReference>
<dbReference type="InterPro" id="IPR000719">
    <property type="entry name" value="Prot_kinase_dom"/>
</dbReference>
<dbReference type="InterPro" id="IPR001680">
    <property type="entry name" value="WD40_rpt"/>
</dbReference>
<feature type="domain" description="Protein kinase" evidence="4">
    <location>
        <begin position="166"/>
        <end position="556"/>
    </location>
</feature>
<evidence type="ECO:0000259" key="4">
    <source>
        <dbReference type="PROSITE" id="PS50011"/>
    </source>
</evidence>
<proteinExistence type="predicted"/>
<reference evidence="6" key="1">
    <citation type="submission" date="2015-07" db="EMBL/GenBank/DDBJ databases">
        <title>Transcriptome Assembly of Anthurium amnicola.</title>
        <authorList>
            <person name="Suzuki J."/>
        </authorList>
    </citation>
    <scope>NUCLEOTIDE SEQUENCE</scope>
</reference>
<dbReference type="SMART" id="SM00320">
    <property type="entry name" value="WD40"/>
    <property type="match status" value="5"/>
</dbReference>
<dbReference type="Gene3D" id="1.10.1540.10">
    <property type="entry name" value="BEACH domain"/>
    <property type="match status" value="1"/>
</dbReference>
<keyword evidence="2" id="KW-0677">Repeat</keyword>
<dbReference type="PROSITE" id="PS50197">
    <property type="entry name" value="BEACH"/>
    <property type="match status" value="1"/>
</dbReference>
<organism evidence="6">
    <name type="scientific">Anthurium amnicola</name>
    <dbReference type="NCBI Taxonomy" id="1678845"/>
    <lineage>
        <taxon>Eukaryota</taxon>
        <taxon>Viridiplantae</taxon>
        <taxon>Streptophyta</taxon>
        <taxon>Embryophyta</taxon>
        <taxon>Tracheophyta</taxon>
        <taxon>Spermatophyta</taxon>
        <taxon>Magnoliopsida</taxon>
        <taxon>Liliopsida</taxon>
        <taxon>Araceae</taxon>
        <taxon>Pothoideae</taxon>
        <taxon>Potheae</taxon>
        <taxon>Anthurium</taxon>
    </lineage>
</organism>
<dbReference type="SUPFAM" id="SSF48371">
    <property type="entry name" value="ARM repeat"/>
    <property type="match status" value="1"/>
</dbReference>
<dbReference type="InterPro" id="IPR011009">
    <property type="entry name" value="Kinase-like_dom_sf"/>
</dbReference>
<dbReference type="PROSITE" id="PS00678">
    <property type="entry name" value="WD_REPEATS_1"/>
    <property type="match status" value="1"/>
</dbReference>
<keyword evidence="1 3" id="KW-0853">WD repeat</keyword>
<name>A0A1D1Y0S2_9ARAE</name>
<dbReference type="InterPro" id="IPR016024">
    <property type="entry name" value="ARM-type_fold"/>
</dbReference>
<keyword evidence="6" id="KW-0418">Kinase</keyword>
<dbReference type="InterPro" id="IPR000409">
    <property type="entry name" value="BEACH_dom"/>
</dbReference>
<gene>
    <name evidence="6" type="primary">lvsG_10</name>
    <name evidence="6" type="ORF">g.61658</name>
</gene>
<feature type="non-terminal residue" evidence="6">
    <location>
        <position position="1"/>
    </location>
</feature>
<dbReference type="Pfam" id="PF00400">
    <property type="entry name" value="WD40"/>
    <property type="match status" value="2"/>
</dbReference>
<dbReference type="GO" id="GO:0005524">
    <property type="term" value="F:ATP binding"/>
    <property type="evidence" value="ECO:0007669"/>
    <property type="project" value="InterPro"/>
</dbReference>
<dbReference type="InterPro" id="IPR036322">
    <property type="entry name" value="WD40_repeat_dom_sf"/>
</dbReference>
<dbReference type="SUPFAM" id="SSF50978">
    <property type="entry name" value="WD40 repeat-like"/>
    <property type="match status" value="1"/>
</dbReference>